<accession>A0A6A3TNJ6</accession>
<evidence type="ECO:0000313" key="10">
    <source>
        <dbReference type="Proteomes" id="UP000429523"/>
    </source>
</evidence>
<gene>
    <name evidence="9" type="ORF">PF001_g827</name>
    <name evidence="8" type="ORF">PF002_g487</name>
    <name evidence="7" type="ORF">PF004_g1634</name>
    <name evidence="6" type="ORF">PF005_g785</name>
    <name evidence="5" type="ORF">PF006_g650</name>
    <name evidence="4" type="ORF">PF007_g830</name>
    <name evidence="1" type="ORF">PF009_g1052</name>
    <name evidence="3" type="ORF">PF010_g835</name>
    <name evidence="2" type="ORF">PF011_g556</name>
</gene>
<dbReference type="EMBL" id="QXGF01000023">
    <property type="protein sequence ID" value="KAE8949379.1"/>
    <property type="molecule type" value="Genomic_DNA"/>
</dbReference>
<evidence type="ECO:0000313" key="12">
    <source>
        <dbReference type="Proteomes" id="UP000437068"/>
    </source>
</evidence>
<evidence type="ECO:0000313" key="17">
    <source>
        <dbReference type="Proteomes" id="UP000476176"/>
    </source>
</evidence>
<evidence type="ECO:0000313" key="8">
    <source>
        <dbReference type="EMBL" id="KAE9258019.1"/>
    </source>
</evidence>
<dbReference type="EMBL" id="QXGA01000014">
    <property type="protein sequence ID" value="KAE9155415.1"/>
    <property type="molecule type" value="Genomic_DNA"/>
</dbReference>
<evidence type="ECO:0000313" key="13">
    <source>
        <dbReference type="Proteomes" id="UP000440367"/>
    </source>
</evidence>
<organism evidence="4 15">
    <name type="scientific">Phytophthora fragariae</name>
    <dbReference type="NCBI Taxonomy" id="53985"/>
    <lineage>
        <taxon>Eukaryota</taxon>
        <taxon>Sar</taxon>
        <taxon>Stramenopiles</taxon>
        <taxon>Oomycota</taxon>
        <taxon>Peronosporomycetes</taxon>
        <taxon>Peronosporales</taxon>
        <taxon>Peronosporaceae</taxon>
        <taxon>Phytophthora</taxon>
    </lineage>
</organism>
<dbReference type="Proteomes" id="UP000433483">
    <property type="component" value="Unassembled WGS sequence"/>
</dbReference>
<evidence type="ECO:0000313" key="6">
    <source>
        <dbReference type="EMBL" id="KAE9237092.1"/>
    </source>
</evidence>
<dbReference type="Proteomes" id="UP000460718">
    <property type="component" value="Unassembled WGS sequence"/>
</dbReference>
<dbReference type="EMBL" id="QXFX01000019">
    <property type="protein sequence ID" value="KAE9138766.1"/>
    <property type="molecule type" value="Genomic_DNA"/>
</dbReference>
<dbReference type="EMBL" id="QXGB01000017">
    <property type="protein sequence ID" value="KAE9237092.1"/>
    <property type="molecule type" value="Genomic_DNA"/>
</dbReference>
<evidence type="ECO:0000313" key="1">
    <source>
        <dbReference type="EMBL" id="KAE8949379.1"/>
    </source>
</evidence>
<dbReference type="Proteomes" id="UP000440367">
    <property type="component" value="Unassembled WGS sequence"/>
</dbReference>
<evidence type="ECO:0000313" key="2">
    <source>
        <dbReference type="EMBL" id="KAE9030533.1"/>
    </source>
</evidence>
<evidence type="ECO:0000313" key="5">
    <source>
        <dbReference type="EMBL" id="KAE9155415.1"/>
    </source>
</evidence>
<dbReference type="EMBL" id="QXFW01000013">
    <property type="protein sequence ID" value="KAE9030533.1"/>
    <property type="molecule type" value="Genomic_DNA"/>
</dbReference>
<sequence>MHRLHQRQRVPQRPVTDHDLRPVRVDWAHEVLPGDAPLRQRADQILVPVDVVVADPHMELLLQSLRNLHAVASFLHSTPQLLERPAAVRVPNLASNFCIERLAISTQKSTMAVNNASATSPTSSGSDRAAVLSVAVVVVSPSR</sequence>
<evidence type="ECO:0000313" key="16">
    <source>
        <dbReference type="Proteomes" id="UP000460718"/>
    </source>
</evidence>
<comment type="caution">
    <text evidence="4">The sequence shown here is derived from an EMBL/GenBank/DDBJ whole genome shotgun (WGS) entry which is preliminary data.</text>
</comment>
<evidence type="ECO:0000313" key="14">
    <source>
        <dbReference type="Proteomes" id="UP000440732"/>
    </source>
</evidence>
<dbReference type="Proteomes" id="UP000476176">
    <property type="component" value="Unassembled WGS sequence"/>
</dbReference>
<evidence type="ECO:0000313" key="15">
    <source>
        <dbReference type="Proteomes" id="UP000441208"/>
    </source>
</evidence>
<dbReference type="EMBL" id="QXFZ01000018">
    <property type="protein sequence ID" value="KAE9139943.1"/>
    <property type="molecule type" value="Genomic_DNA"/>
</dbReference>
<dbReference type="Proteomes" id="UP000440732">
    <property type="component" value="Unassembled WGS sequence"/>
</dbReference>
<protein>
    <submittedName>
        <fullName evidence="4">Uncharacterized protein</fullName>
    </submittedName>
</protein>
<dbReference type="Proteomes" id="UP000441208">
    <property type="component" value="Unassembled WGS sequence"/>
</dbReference>
<dbReference type="EMBL" id="QXGC01000042">
    <property type="protein sequence ID" value="KAE9253124.1"/>
    <property type="molecule type" value="Genomic_DNA"/>
</dbReference>
<evidence type="ECO:0000313" key="9">
    <source>
        <dbReference type="EMBL" id="KAE9329573.1"/>
    </source>
</evidence>
<name>A0A6A3TNJ6_9STRA</name>
<dbReference type="OrthoDB" id="10307075at2759"/>
<evidence type="ECO:0000313" key="3">
    <source>
        <dbReference type="EMBL" id="KAE9138766.1"/>
    </source>
</evidence>
<dbReference type="EMBL" id="QXGE01000018">
    <property type="protein sequence ID" value="KAE9329573.1"/>
    <property type="molecule type" value="Genomic_DNA"/>
</dbReference>
<dbReference type="EMBL" id="QXGD01000010">
    <property type="protein sequence ID" value="KAE9258019.1"/>
    <property type="molecule type" value="Genomic_DNA"/>
</dbReference>
<dbReference type="Proteomes" id="UP000488956">
    <property type="component" value="Unassembled WGS sequence"/>
</dbReference>
<dbReference type="AlphaFoldDB" id="A0A6A3TNJ6"/>
<dbReference type="Proteomes" id="UP000429523">
    <property type="component" value="Unassembled WGS sequence"/>
</dbReference>
<evidence type="ECO:0000313" key="11">
    <source>
        <dbReference type="Proteomes" id="UP000433483"/>
    </source>
</evidence>
<evidence type="ECO:0000313" key="18">
    <source>
        <dbReference type="Proteomes" id="UP000488956"/>
    </source>
</evidence>
<reference evidence="10 11" key="1">
    <citation type="submission" date="2018-08" db="EMBL/GenBank/DDBJ databases">
        <title>Genomic investigation of the strawberry pathogen Phytophthora fragariae indicates pathogenicity is determined by transcriptional variation in three key races.</title>
        <authorList>
            <person name="Adams T.M."/>
            <person name="Armitage A.D."/>
            <person name="Sobczyk M.K."/>
            <person name="Bates H.J."/>
            <person name="Dunwell J.M."/>
            <person name="Nellist C.F."/>
            <person name="Harrison R.J."/>
        </authorList>
    </citation>
    <scope>NUCLEOTIDE SEQUENCE [LARGE SCALE GENOMIC DNA]</scope>
    <source>
        <strain evidence="9 12">A4</strain>
        <strain evidence="8 13">BC-1</strain>
        <strain evidence="7 17">BC-23</strain>
        <strain evidence="6 11">NOV-27</strain>
        <strain evidence="5 14">NOV-5</strain>
        <strain evidence="4 15">NOV-71</strain>
        <strain evidence="1 10">NOV-9</strain>
        <strain evidence="3 18">ONT-3</strain>
        <strain evidence="2 16">SCRP245</strain>
    </source>
</reference>
<evidence type="ECO:0000313" key="7">
    <source>
        <dbReference type="EMBL" id="KAE9253124.1"/>
    </source>
</evidence>
<proteinExistence type="predicted"/>
<keyword evidence="11" id="KW-1185">Reference proteome</keyword>
<evidence type="ECO:0000313" key="4">
    <source>
        <dbReference type="EMBL" id="KAE9139943.1"/>
    </source>
</evidence>
<dbReference type="Proteomes" id="UP000437068">
    <property type="component" value="Unassembled WGS sequence"/>
</dbReference>